<sequence>MGNYPSLFVCCHGSPTDDDSCDGSSIPSVLHLSFDKPRLSKSYSGTSPSPGCGNDGSVRSLVSQADGRHWSGEIFERKFSARRLERAELMYSSRPGDHQPSLNSVPSTSRRPNLPRLSSVYHAGSQTAPQSGNNRELRYRGFRRPPLGPLSRSYTLKLTGRGVQEPTRFSV</sequence>
<accession>A0A7J6NWS4</accession>
<reference evidence="2 3" key="1">
    <citation type="submission" date="2020-04" db="EMBL/GenBank/DDBJ databases">
        <title>Perkinsus olseni comparative genomics.</title>
        <authorList>
            <person name="Bogema D.R."/>
        </authorList>
    </citation>
    <scope>NUCLEOTIDE SEQUENCE [LARGE SCALE GENOMIC DNA]</scope>
    <source>
        <strain evidence="2">00978-12</strain>
    </source>
</reference>
<feature type="compositionally biased region" description="Polar residues" evidence="1">
    <location>
        <begin position="100"/>
        <end position="111"/>
    </location>
</feature>
<feature type="compositionally biased region" description="Polar residues" evidence="1">
    <location>
        <begin position="124"/>
        <end position="134"/>
    </location>
</feature>
<dbReference type="EMBL" id="JABANP010000157">
    <property type="protein sequence ID" value="KAF4688265.1"/>
    <property type="molecule type" value="Genomic_DNA"/>
</dbReference>
<gene>
    <name evidence="2" type="ORF">FOZ60_002964</name>
</gene>
<name>A0A7J6NWS4_PEROL</name>
<dbReference type="AlphaFoldDB" id="A0A7J6NWS4"/>
<organism evidence="2 3">
    <name type="scientific">Perkinsus olseni</name>
    <name type="common">Perkinsus atlanticus</name>
    <dbReference type="NCBI Taxonomy" id="32597"/>
    <lineage>
        <taxon>Eukaryota</taxon>
        <taxon>Sar</taxon>
        <taxon>Alveolata</taxon>
        <taxon>Perkinsozoa</taxon>
        <taxon>Perkinsea</taxon>
        <taxon>Perkinsida</taxon>
        <taxon>Perkinsidae</taxon>
        <taxon>Perkinsus</taxon>
    </lineage>
</organism>
<proteinExistence type="predicted"/>
<dbReference type="Proteomes" id="UP000541610">
    <property type="component" value="Unassembled WGS sequence"/>
</dbReference>
<evidence type="ECO:0000313" key="2">
    <source>
        <dbReference type="EMBL" id="KAF4688265.1"/>
    </source>
</evidence>
<comment type="caution">
    <text evidence="2">The sequence shown here is derived from an EMBL/GenBank/DDBJ whole genome shotgun (WGS) entry which is preliminary data.</text>
</comment>
<evidence type="ECO:0000256" key="1">
    <source>
        <dbReference type="SAM" id="MobiDB-lite"/>
    </source>
</evidence>
<feature type="region of interest" description="Disordered" evidence="1">
    <location>
        <begin position="39"/>
        <end position="58"/>
    </location>
</feature>
<evidence type="ECO:0000313" key="3">
    <source>
        <dbReference type="Proteomes" id="UP000541610"/>
    </source>
</evidence>
<protein>
    <submittedName>
        <fullName evidence="2">Uncharacterized protein</fullName>
    </submittedName>
</protein>
<feature type="region of interest" description="Disordered" evidence="1">
    <location>
        <begin position="90"/>
        <end position="153"/>
    </location>
</feature>